<feature type="signal peptide" evidence="1">
    <location>
        <begin position="1"/>
        <end position="19"/>
    </location>
</feature>
<reference evidence="2 3" key="1">
    <citation type="journal article" date="2020" name="G3 (Bethesda)">
        <title>Improved Reference Genome for Cyclotella cryptica CCMP332, a Model for Cell Wall Morphogenesis, Salinity Adaptation, and Lipid Production in Diatoms (Bacillariophyta).</title>
        <authorList>
            <person name="Roberts W.R."/>
            <person name="Downey K.M."/>
            <person name="Ruck E.C."/>
            <person name="Traller J.C."/>
            <person name="Alverson A.J."/>
        </authorList>
    </citation>
    <scope>NUCLEOTIDE SEQUENCE [LARGE SCALE GENOMIC DNA]</scope>
    <source>
        <strain evidence="2 3">CCMP332</strain>
    </source>
</reference>
<evidence type="ECO:0000256" key="1">
    <source>
        <dbReference type="SAM" id="SignalP"/>
    </source>
</evidence>
<proteinExistence type="predicted"/>
<protein>
    <submittedName>
        <fullName evidence="2">Uncharacterized protein</fullName>
    </submittedName>
</protein>
<evidence type="ECO:0000313" key="2">
    <source>
        <dbReference type="EMBL" id="KAL3801763.1"/>
    </source>
</evidence>
<dbReference type="EMBL" id="JABMIG020000024">
    <property type="protein sequence ID" value="KAL3801763.1"/>
    <property type="molecule type" value="Genomic_DNA"/>
</dbReference>
<dbReference type="Proteomes" id="UP001516023">
    <property type="component" value="Unassembled WGS sequence"/>
</dbReference>
<accession>A0ABD3QNV3</accession>
<sequence length="308" mass="33814">MTPQIFLFILSAVSTPLGCSPFCIPFKSSSPSLLTNSRSSAQLNNEILRPEITLGILRSDEGGDANGRIELWLDLRGTTITPNMAIELWKTEIEDGQMDHDRTGSFSKAPFSKCLISYDESQQIGSPTLFTIGARECSIEVLMAGRDGESFKSISNQPSDSTGTIVSLKLSQSTSMPILPDPLSLMDEYSNRGWVLFDTKEWKILGEEEKLGMLFPVVDLVGSGDRNGLGWTCHSKSEIIKSAMWMKCQPDASTKTLDSGIVVPDDEVTGRLVLQNDRRTKYAIIVPYDFGLLRAAMSLINDTDVSNG</sequence>
<gene>
    <name evidence="2" type="ORF">HJC23_001159</name>
</gene>
<organism evidence="2 3">
    <name type="scientific">Cyclotella cryptica</name>
    <dbReference type="NCBI Taxonomy" id="29204"/>
    <lineage>
        <taxon>Eukaryota</taxon>
        <taxon>Sar</taxon>
        <taxon>Stramenopiles</taxon>
        <taxon>Ochrophyta</taxon>
        <taxon>Bacillariophyta</taxon>
        <taxon>Coscinodiscophyceae</taxon>
        <taxon>Thalassiosirophycidae</taxon>
        <taxon>Stephanodiscales</taxon>
        <taxon>Stephanodiscaceae</taxon>
        <taxon>Cyclotella</taxon>
    </lineage>
</organism>
<keyword evidence="1" id="KW-0732">Signal</keyword>
<comment type="caution">
    <text evidence="2">The sequence shown here is derived from an EMBL/GenBank/DDBJ whole genome shotgun (WGS) entry which is preliminary data.</text>
</comment>
<evidence type="ECO:0000313" key="3">
    <source>
        <dbReference type="Proteomes" id="UP001516023"/>
    </source>
</evidence>
<dbReference type="AlphaFoldDB" id="A0ABD3QNV3"/>
<keyword evidence="3" id="KW-1185">Reference proteome</keyword>
<feature type="chain" id="PRO_5044763503" evidence="1">
    <location>
        <begin position="20"/>
        <end position="308"/>
    </location>
</feature>
<name>A0ABD3QNV3_9STRA</name>